<dbReference type="SUPFAM" id="SSF46785">
    <property type="entry name" value="Winged helix' DNA-binding domain"/>
    <property type="match status" value="1"/>
</dbReference>
<evidence type="ECO:0000256" key="2">
    <source>
        <dbReference type="ARBA" id="ARBA00023125"/>
    </source>
</evidence>
<evidence type="ECO:0000256" key="3">
    <source>
        <dbReference type="ARBA" id="ARBA00023163"/>
    </source>
</evidence>
<dbReference type="Gene3D" id="1.10.10.10">
    <property type="entry name" value="Winged helix-like DNA-binding domain superfamily/Winged helix DNA-binding domain"/>
    <property type="match status" value="1"/>
</dbReference>
<dbReference type="PROSITE" id="PS50995">
    <property type="entry name" value="HTH_MARR_2"/>
    <property type="match status" value="1"/>
</dbReference>
<proteinExistence type="predicted"/>
<reference evidence="5 6" key="1">
    <citation type="submission" date="2023-03" db="EMBL/GenBank/DDBJ databases">
        <title>Complete genome sequence of Tepidibacter sp. SWIR-1, isolated from a deep-sea hydrothermal vent.</title>
        <authorList>
            <person name="Li X."/>
        </authorList>
    </citation>
    <scope>NUCLEOTIDE SEQUENCE [LARGE SCALE GENOMIC DNA]</scope>
    <source>
        <strain evidence="5 6">SWIR-1</strain>
    </source>
</reference>
<accession>A0ABY8EHE5</accession>
<sequence>MIKLDSHVLREVGTLSRTIHAISDMKFKELNLQKGQFIFLTRICENPGISLIQLSILLKVDKTTTTKAVQKLMNEGYINKEKDEKDKRIYRLFPTKEVFDIYNDVIEEENRNIKICFKNFTDEEKSIVYELIKKMKENIDSNWHELKNYKE</sequence>
<organism evidence="5 6">
    <name type="scientific">Tepidibacter hydrothermalis</name>
    <dbReference type="NCBI Taxonomy" id="3036126"/>
    <lineage>
        <taxon>Bacteria</taxon>
        <taxon>Bacillati</taxon>
        <taxon>Bacillota</taxon>
        <taxon>Clostridia</taxon>
        <taxon>Peptostreptococcales</taxon>
        <taxon>Peptostreptococcaceae</taxon>
        <taxon>Tepidibacter</taxon>
    </lineage>
</organism>
<evidence type="ECO:0000259" key="4">
    <source>
        <dbReference type="PROSITE" id="PS50995"/>
    </source>
</evidence>
<name>A0ABY8EHE5_9FIRM</name>
<dbReference type="InterPro" id="IPR000835">
    <property type="entry name" value="HTH_MarR-typ"/>
</dbReference>
<evidence type="ECO:0000313" key="5">
    <source>
        <dbReference type="EMBL" id="WFD12366.1"/>
    </source>
</evidence>
<dbReference type="InterPro" id="IPR036388">
    <property type="entry name" value="WH-like_DNA-bd_sf"/>
</dbReference>
<feature type="domain" description="HTH marR-type" evidence="4">
    <location>
        <begin position="5"/>
        <end position="137"/>
    </location>
</feature>
<evidence type="ECO:0000313" key="6">
    <source>
        <dbReference type="Proteomes" id="UP001222800"/>
    </source>
</evidence>
<keyword evidence="1" id="KW-0805">Transcription regulation</keyword>
<dbReference type="PANTHER" id="PTHR42756:SF2">
    <property type="entry name" value="MARR FAMILY REGULATORY PROTEIN"/>
    <property type="match status" value="1"/>
</dbReference>
<evidence type="ECO:0000256" key="1">
    <source>
        <dbReference type="ARBA" id="ARBA00023015"/>
    </source>
</evidence>
<dbReference type="PANTHER" id="PTHR42756">
    <property type="entry name" value="TRANSCRIPTIONAL REGULATOR, MARR"/>
    <property type="match status" value="1"/>
</dbReference>
<dbReference type="Proteomes" id="UP001222800">
    <property type="component" value="Chromosome"/>
</dbReference>
<protein>
    <submittedName>
        <fullName evidence="5">MarR family transcriptional regulator</fullName>
    </submittedName>
</protein>
<keyword evidence="3" id="KW-0804">Transcription</keyword>
<keyword evidence="6" id="KW-1185">Reference proteome</keyword>
<gene>
    <name evidence="5" type="ORF">P4S50_10935</name>
</gene>
<dbReference type="PRINTS" id="PR00598">
    <property type="entry name" value="HTHMARR"/>
</dbReference>
<dbReference type="InterPro" id="IPR036390">
    <property type="entry name" value="WH_DNA-bd_sf"/>
</dbReference>
<dbReference type="EMBL" id="CP120733">
    <property type="protein sequence ID" value="WFD12366.1"/>
    <property type="molecule type" value="Genomic_DNA"/>
</dbReference>
<dbReference type="SMART" id="SM00347">
    <property type="entry name" value="HTH_MARR"/>
    <property type="match status" value="1"/>
</dbReference>
<keyword evidence="2" id="KW-0238">DNA-binding</keyword>
<dbReference type="Pfam" id="PF01047">
    <property type="entry name" value="MarR"/>
    <property type="match status" value="1"/>
</dbReference>